<feature type="compositionally biased region" description="Polar residues" evidence="1">
    <location>
        <begin position="93"/>
        <end position="109"/>
    </location>
</feature>
<feature type="region of interest" description="Disordered" evidence="1">
    <location>
        <begin position="20"/>
        <end position="40"/>
    </location>
</feature>
<protein>
    <submittedName>
        <fullName evidence="2">Uncharacterized protein</fullName>
    </submittedName>
</protein>
<proteinExistence type="predicted"/>
<feature type="compositionally biased region" description="Polar residues" evidence="1">
    <location>
        <begin position="31"/>
        <end position="40"/>
    </location>
</feature>
<evidence type="ECO:0000313" key="2">
    <source>
        <dbReference type="EMBL" id="JAD66184.1"/>
    </source>
</evidence>
<feature type="compositionally biased region" description="Polar residues" evidence="1">
    <location>
        <begin position="70"/>
        <end position="80"/>
    </location>
</feature>
<accession>A0A0A9BQE8</accession>
<sequence length="180" mass="19627">MGLLNHRRLLGRRRLAVAETHGARRMKNRGISAQNSGNSAGITQVTGVRRLVKDSPRLQKPIIASRTLAGRQQPTPNSSPLKGDGAFPIQEPSLPNQVTGTRLRNPTPTTHRKAFPRNGAGIQRPLLLSRGRKQHSNSVTKFVASPNEPGQERQGGGEGSELWGRTDRRKGAMEERASPV</sequence>
<reference evidence="2" key="1">
    <citation type="submission" date="2014-09" db="EMBL/GenBank/DDBJ databases">
        <authorList>
            <person name="Magalhaes I.L.F."/>
            <person name="Oliveira U."/>
            <person name="Santos F.R."/>
            <person name="Vidigal T.H.D.A."/>
            <person name="Brescovit A.D."/>
            <person name="Santos A.J."/>
        </authorList>
    </citation>
    <scope>NUCLEOTIDE SEQUENCE</scope>
    <source>
        <tissue evidence="2">Shoot tissue taken approximately 20 cm above the soil surface</tissue>
    </source>
</reference>
<reference evidence="2" key="2">
    <citation type="journal article" date="2015" name="Data Brief">
        <title>Shoot transcriptome of the giant reed, Arundo donax.</title>
        <authorList>
            <person name="Barrero R.A."/>
            <person name="Guerrero F.D."/>
            <person name="Moolhuijzen P."/>
            <person name="Goolsby J.A."/>
            <person name="Tidwell J."/>
            <person name="Bellgard S.E."/>
            <person name="Bellgard M.I."/>
        </authorList>
    </citation>
    <scope>NUCLEOTIDE SEQUENCE</scope>
    <source>
        <tissue evidence="2">Shoot tissue taken approximately 20 cm above the soil surface</tissue>
    </source>
</reference>
<dbReference type="AlphaFoldDB" id="A0A0A9BQE8"/>
<feature type="region of interest" description="Disordered" evidence="1">
    <location>
        <begin position="64"/>
        <end position="180"/>
    </location>
</feature>
<name>A0A0A9BQE8_ARUDO</name>
<evidence type="ECO:0000256" key="1">
    <source>
        <dbReference type="SAM" id="MobiDB-lite"/>
    </source>
</evidence>
<feature type="compositionally biased region" description="Basic and acidic residues" evidence="1">
    <location>
        <begin position="164"/>
        <end position="180"/>
    </location>
</feature>
<dbReference type="EMBL" id="GBRH01231711">
    <property type="protein sequence ID" value="JAD66184.1"/>
    <property type="molecule type" value="Transcribed_RNA"/>
</dbReference>
<organism evidence="2">
    <name type="scientific">Arundo donax</name>
    <name type="common">Giant reed</name>
    <name type="synonym">Donax arundinaceus</name>
    <dbReference type="NCBI Taxonomy" id="35708"/>
    <lineage>
        <taxon>Eukaryota</taxon>
        <taxon>Viridiplantae</taxon>
        <taxon>Streptophyta</taxon>
        <taxon>Embryophyta</taxon>
        <taxon>Tracheophyta</taxon>
        <taxon>Spermatophyta</taxon>
        <taxon>Magnoliopsida</taxon>
        <taxon>Liliopsida</taxon>
        <taxon>Poales</taxon>
        <taxon>Poaceae</taxon>
        <taxon>PACMAD clade</taxon>
        <taxon>Arundinoideae</taxon>
        <taxon>Arundineae</taxon>
        <taxon>Arundo</taxon>
    </lineage>
</organism>